<evidence type="ECO:0000313" key="1">
    <source>
        <dbReference type="EMBL" id="GMT01190.1"/>
    </source>
</evidence>
<dbReference type="AlphaFoldDB" id="A0AAV5U314"/>
<dbReference type="Proteomes" id="UP001432027">
    <property type="component" value="Unassembled WGS sequence"/>
</dbReference>
<sequence length="143" mass="16454">MISPFMCDKFAVELVKVGIQEVTFSYSSKSGRAQEKNEIEDRSGHSWSIELLLSFFGAGIERVNTSETRSMNREQLDDLIDKLAALGKSLKLEMNLSFPNQERINGRYYGEDDDKHGRFVHVTRTSFLGPDHVTIEYNRDKRM</sequence>
<gene>
    <name evidence="1" type="ORF">PENTCL1PPCAC_23364</name>
</gene>
<keyword evidence="2" id="KW-1185">Reference proteome</keyword>
<evidence type="ECO:0000313" key="2">
    <source>
        <dbReference type="Proteomes" id="UP001432027"/>
    </source>
</evidence>
<dbReference type="EMBL" id="BTSX01000005">
    <property type="protein sequence ID" value="GMT01190.1"/>
    <property type="molecule type" value="Genomic_DNA"/>
</dbReference>
<comment type="caution">
    <text evidence="1">The sequence shown here is derived from an EMBL/GenBank/DDBJ whole genome shotgun (WGS) entry which is preliminary data.</text>
</comment>
<protein>
    <recommendedName>
        <fullName evidence="3">MATH domain-containing protein</fullName>
    </recommendedName>
</protein>
<proteinExistence type="predicted"/>
<reference evidence="1" key="1">
    <citation type="submission" date="2023-10" db="EMBL/GenBank/DDBJ databases">
        <title>Genome assembly of Pristionchus species.</title>
        <authorList>
            <person name="Yoshida K."/>
            <person name="Sommer R.J."/>
        </authorList>
    </citation>
    <scope>NUCLEOTIDE SEQUENCE</scope>
    <source>
        <strain evidence="1">RS0144</strain>
    </source>
</reference>
<organism evidence="1 2">
    <name type="scientific">Pristionchus entomophagus</name>
    <dbReference type="NCBI Taxonomy" id="358040"/>
    <lineage>
        <taxon>Eukaryota</taxon>
        <taxon>Metazoa</taxon>
        <taxon>Ecdysozoa</taxon>
        <taxon>Nematoda</taxon>
        <taxon>Chromadorea</taxon>
        <taxon>Rhabditida</taxon>
        <taxon>Rhabditina</taxon>
        <taxon>Diplogasteromorpha</taxon>
        <taxon>Diplogasteroidea</taxon>
        <taxon>Neodiplogasteridae</taxon>
        <taxon>Pristionchus</taxon>
    </lineage>
</organism>
<accession>A0AAV5U314</accession>
<evidence type="ECO:0008006" key="3">
    <source>
        <dbReference type="Google" id="ProtNLM"/>
    </source>
</evidence>
<name>A0AAV5U314_9BILA</name>